<dbReference type="GO" id="GO:0008664">
    <property type="term" value="F:RNA 2',3'-cyclic 3'-phosphodiesterase activity"/>
    <property type="evidence" value="ECO:0007669"/>
    <property type="project" value="UniProtKB-EC"/>
</dbReference>
<dbReference type="PANTHER" id="PTHR35561">
    <property type="entry name" value="RNA 2',3'-CYCLIC PHOSPHODIESTERASE"/>
    <property type="match status" value="1"/>
</dbReference>
<evidence type="ECO:0000313" key="4">
    <source>
        <dbReference type="EMBL" id="AJI79541.1"/>
    </source>
</evidence>
<dbReference type="OrthoDB" id="9787070at2"/>
<sequence length="163" mass="18306">MIRLFSAFFPSEEAREHLVRAVRPLKDNGLRWVDPDNWHITLDFFGDQPNDAAEVREMLRGIEGAPVTLSLSGAGSFDKNVLWAGVHGHITHLMLEPSRPHLTLARAGRRTRDPWLIPDAVHALSVYRGPEFEVSTISLVQSFLGEGRGGGPRYEVIDEFPLR</sequence>
<dbReference type="InterPro" id="IPR014051">
    <property type="entry name" value="Phosphoesterase_HXTX"/>
</dbReference>
<dbReference type="GO" id="GO:0016874">
    <property type="term" value="F:ligase activity"/>
    <property type="evidence" value="ECO:0007669"/>
    <property type="project" value="UniProtKB-KW"/>
</dbReference>
<evidence type="ECO:0000256" key="1">
    <source>
        <dbReference type="ARBA" id="ARBA00022801"/>
    </source>
</evidence>
<evidence type="ECO:0000313" key="5">
    <source>
        <dbReference type="Proteomes" id="UP000031890"/>
    </source>
</evidence>
<dbReference type="Gene3D" id="3.90.1140.10">
    <property type="entry name" value="Cyclic phosphodiesterase"/>
    <property type="match status" value="1"/>
</dbReference>
<dbReference type="HOGENOM" id="CLU_081251_1_0_11"/>
<comment type="catalytic activity">
    <reaction evidence="2">
        <text>a 3'-end 2',3'-cyclophospho-ribonucleotide-RNA + H2O = a 3'-end 2'-phospho-ribonucleotide-RNA + H(+)</text>
        <dbReference type="Rhea" id="RHEA:11828"/>
        <dbReference type="Rhea" id="RHEA-COMP:10464"/>
        <dbReference type="Rhea" id="RHEA-COMP:17353"/>
        <dbReference type="ChEBI" id="CHEBI:15377"/>
        <dbReference type="ChEBI" id="CHEBI:15378"/>
        <dbReference type="ChEBI" id="CHEBI:83064"/>
        <dbReference type="ChEBI" id="CHEBI:173113"/>
        <dbReference type="EC" id="3.1.4.58"/>
    </reaction>
</comment>
<dbReference type="Pfam" id="PF02834">
    <property type="entry name" value="LigT_PEase"/>
    <property type="match status" value="1"/>
</dbReference>
<dbReference type="PANTHER" id="PTHR35561:SF1">
    <property type="entry name" value="RNA 2',3'-CYCLIC PHOSPHODIESTERASE"/>
    <property type="match status" value="1"/>
</dbReference>
<evidence type="ECO:0000256" key="2">
    <source>
        <dbReference type="HAMAP-Rule" id="MF_01940"/>
    </source>
</evidence>
<dbReference type="SUPFAM" id="SSF55144">
    <property type="entry name" value="LigT-like"/>
    <property type="match status" value="1"/>
</dbReference>
<keyword evidence="1 2" id="KW-0378">Hydrolase</keyword>
<accession>A0A0B6F687</accession>
<organism evidence="4 5">
    <name type="scientific">Corynebacterium singulare</name>
    <dbReference type="NCBI Taxonomy" id="161899"/>
    <lineage>
        <taxon>Bacteria</taxon>
        <taxon>Bacillati</taxon>
        <taxon>Actinomycetota</taxon>
        <taxon>Actinomycetes</taxon>
        <taxon>Mycobacteriales</taxon>
        <taxon>Corynebacteriaceae</taxon>
        <taxon>Corynebacterium</taxon>
    </lineage>
</organism>
<dbReference type="InterPro" id="IPR004175">
    <property type="entry name" value="RNA_CPDase"/>
</dbReference>
<feature type="active site" description="Proton acceptor" evidence="2">
    <location>
        <position position="101"/>
    </location>
</feature>
<dbReference type="NCBIfam" id="TIGR02258">
    <property type="entry name" value="2_5_ligase"/>
    <property type="match status" value="1"/>
</dbReference>
<feature type="short sequence motif" description="HXTX 1" evidence="2">
    <location>
        <begin position="39"/>
        <end position="42"/>
    </location>
</feature>
<dbReference type="EC" id="3.1.4.58" evidence="2"/>
<evidence type="ECO:0000259" key="3">
    <source>
        <dbReference type="Pfam" id="PF02834"/>
    </source>
</evidence>
<dbReference type="HAMAP" id="MF_01940">
    <property type="entry name" value="RNA_CPDase"/>
    <property type="match status" value="1"/>
</dbReference>
<comment type="similarity">
    <text evidence="2">Belongs to the 2H phosphoesterase superfamily. ThpR family.</text>
</comment>
<dbReference type="InterPro" id="IPR009097">
    <property type="entry name" value="Cyclic_Pdiesterase"/>
</dbReference>
<dbReference type="Proteomes" id="UP000031890">
    <property type="component" value="Chromosome"/>
</dbReference>
<reference evidence="4 5" key="1">
    <citation type="journal article" date="2015" name="Genome Announc.">
        <title>Complete Genome Sequence and Annotation of Corynebacterium singulare DSM 44357, Isolated from a Human Semen Specimen.</title>
        <authorList>
            <person name="Merten M."/>
            <person name="Brinkrolf K."/>
            <person name="Albersmeier A."/>
            <person name="Kutter Y."/>
            <person name="Ruckert C."/>
            <person name="Tauch A."/>
        </authorList>
    </citation>
    <scope>NUCLEOTIDE SEQUENCE [LARGE SCALE GENOMIC DNA]</scope>
    <source>
        <strain evidence="4">IBS B52218</strain>
    </source>
</reference>
<comment type="function">
    <text evidence="2">Hydrolyzes RNA 2',3'-cyclic phosphodiester to an RNA 2'-phosphomonoester.</text>
</comment>
<feature type="short sequence motif" description="HXTX 2" evidence="2">
    <location>
        <begin position="101"/>
        <end position="104"/>
    </location>
</feature>
<dbReference type="GO" id="GO:0004113">
    <property type="term" value="F:2',3'-cyclic-nucleotide 3'-phosphodiesterase activity"/>
    <property type="evidence" value="ECO:0007669"/>
    <property type="project" value="InterPro"/>
</dbReference>
<gene>
    <name evidence="4" type="ORF">CSING_10145</name>
</gene>
<dbReference type="KEGG" id="csx:CSING_10145"/>
<dbReference type="EMBL" id="CP010827">
    <property type="protein sequence ID" value="AJI79541.1"/>
    <property type="molecule type" value="Genomic_DNA"/>
</dbReference>
<dbReference type="RefSeq" id="WP_052471417.1">
    <property type="nucleotide sequence ID" value="NZ_CP010827.1"/>
</dbReference>
<name>A0A0B6F687_9CORY</name>
<proteinExistence type="inferred from homology"/>
<feature type="active site" description="Proton donor" evidence="2">
    <location>
        <position position="39"/>
    </location>
</feature>
<feature type="domain" description="Phosphoesterase HXTX" evidence="3">
    <location>
        <begin position="10"/>
        <end position="83"/>
    </location>
</feature>
<dbReference type="AlphaFoldDB" id="A0A0B6F687"/>
<protein>
    <recommendedName>
        <fullName evidence="2">RNA 2',3'-cyclic phosphodiesterase</fullName>
        <shortName evidence="2">RNA 2',3'-CPDase</shortName>
        <ecNumber evidence="2">3.1.4.58</ecNumber>
    </recommendedName>
</protein>
<keyword evidence="4" id="KW-0436">Ligase</keyword>